<sequence length="66" mass="8075">MLVVYQRYYPVFLWLHRKWSNYHKQYSVFRKAGDKVRRAASQILLDNSRFWHCIVFSPESDPLDVL</sequence>
<dbReference type="GeneID" id="18811607"/>
<dbReference type="RefSeq" id="XP_007319990.1">
    <property type="nucleotide sequence ID" value="XM_007319928.1"/>
</dbReference>
<dbReference type="KEGG" id="sla:SERLADRAFT_393321"/>
<reference evidence="1" key="1">
    <citation type="submission" date="2011-04" db="EMBL/GenBank/DDBJ databases">
        <title>Evolution of plant cell wall degrading machinery underlies the functional diversity of forest fungi.</title>
        <authorList>
            <consortium name="US DOE Joint Genome Institute (JGI-PGF)"/>
            <person name="Eastwood D.C."/>
            <person name="Floudas D."/>
            <person name="Binder M."/>
            <person name="Majcherczyk A."/>
            <person name="Schneider P."/>
            <person name="Aerts A."/>
            <person name="Asiegbu F.O."/>
            <person name="Baker S.E."/>
            <person name="Barry K."/>
            <person name="Bendiksby M."/>
            <person name="Blumentritt M."/>
            <person name="Coutinho P.M."/>
            <person name="Cullen D."/>
            <person name="Cullen D."/>
            <person name="Gathman A."/>
            <person name="Goodell B."/>
            <person name="Henrissat B."/>
            <person name="Ihrmark K."/>
            <person name="Kauserud H."/>
            <person name="Kohler A."/>
            <person name="LaButti K."/>
            <person name="Lapidus A."/>
            <person name="Lavin J.L."/>
            <person name="Lee Y.-H."/>
            <person name="Lindquist E."/>
            <person name="Lilly W."/>
            <person name="Lucas S."/>
            <person name="Morin E."/>
            <person name="Murat C."/>
            <person name="Oguiza J.A."/>
            <person name="Park J."/>
            <person name="Pisabarro A.G."/>
            <person name="Riley R."/>
            <person name="Rosling A."/>
            <person name="Salamov A."/>
            <person name="Schmidt O."/>
            <person name="Schmutz J."/>
            <person name="Skrede I."/>
            <person name="Stenlid J."/>
            <person name="Wiebenga A."/>
            <person name="Xie X."/>
            <person name="Kues U."/>
            <person name="Hibbett D.S."/>
            <person name="Hoffmeister D."/>
            <person name="Hogberg N."/>
            <person name="Martin F."/>
            <person name="Grigoriev I.V."/>
            <person name="Watkinson S.C."/>
        </authorList>
    </citation>
    <scope>NUCLEOTIDE SEQUENCE</scope>
    <source>
        <strain evidence="1">S7.9</strain>
    </source>
</reference>
<dbReference type="HOGENOM" id="CLU_2832776_0_0_1"/>
<dbReference type="AlphaFoldDB" id="F8P0R6"/>
<evidence type="ECO:0000313" key="1">
    <source>
        <dbReference type="EMBL" id="EGO22750.1"/>
    </source>
</evidence>
<proteinExistence type="predicted"/>
<name>F8P0R6_SERL9</name>
<protein>
    <submittedName>
        <fullName evidence="1">Uncharacterized protein</fullName>
    </submittedName>
</protein>
<organism>
    <name type="scientific">Serpula lacrymans var. lacrymans (strain S7.9)</name>
    <name type="common">Dry rot fungus</name>
    <dbReference type="NCBI Taxonomy" id="578457"/>
    <lineage>
        <taxon>Eukaryota</taxon>
        <taxon>Fungi</taxon>
        <taxon>Dikarya</taxon>
        <taxon>Basidiomycota</taxon>
        <taxon>Agaricomycotina</taxon>
        <taxon>Agaricomycetes</taxon>
        <taxon>Agaricomycetidae</taxon>
        <taxon>Boletales</taxon>
        <taxon>Coniophorineae</taxon>
        <taxon>Serpulaceae</taxon>
        <taxon>Serpula</taxon>
    </lineage>
</organism>
<accession>F8P0R6</accession>
<feature type="non-terminal residue" evidence="1">
    <location>
        <position position="1"/>
    </location>
</feature>
<dbReference type="Proteomes" id="UP000008064">
    <property type="component" value="Unassembled WGS sequence"/>
</dbReference>
<dbReference type="EMBL" id="GL945436">
    <property type="protein sequence ID" value="EGO22750.1"/>
    <property type="molecule type" value="Genomic_DNA"/>
</dbReference>
<gene>
    <name evidence="1" type="ORF">SERLADRAFT_393321</name>
</gene>